<proteinExistence type="predicted"/>
<name>M6ZWK3_LEPIR</name>
<evidence type="ECO:0000313" key="2">
    <source>
        <dbReference type="Proteomes" id="UP000012117"/>
    </source>
</evidence>
<accession>M6ZWK3</accession>
<organism evidence="1 2">
    <name type="scientific">Leptospira interrogans serovar Pyrogenes str. 200701872</name>
    <dbReference type="NCBI Taxonomy" id="1193029"/>
    <lineage>
        <taxon>Bacteria</taxon>
        <taxon>Pseudomonadati</taxon>
        <taxon>Spirochaetota</taxon>
        <taxon>Spirochaetia</taxon>
        <taxon>Leptospirales</taxon>
        <taxon>Leptospiraceae</taxon>
        <taxon>Leptospira</taxon>
    </lineage>
</organism>
<dbReference type="Proteomes" id="UP000012117">
    <property type="component" value="Unassembled WGS sequence"/>
</dbReference>
<sequence>MIHSFLRELPRENLRYKRSFSEEFFEKDLILGRFYFA</sequence>
<dbReference type="EMBL" id="AKWN02000103">
    <property type="protein sequence ID" value="EMP08687.1"/>
    <property type="molecule type" value="Genomic_DNA"/>
</dbReference>
<dbReference type="BioCyc" id="LINT1193029:G11R4-4836-MONOMER"/>
<dbReference type="AlphaFoldDB" id="M6ZWK3"/>
<gene>
    <name evidence="1" type="ORF">LEP1GSC124_0209</name>
</gene>
<protein>
    <submittedName>
        <fullName evidence="1">Uncharacterized protein</fullName>
    </submittedName>
</protein>
<evidence type="ECO:0000313" key="1">
    <source>
        <dbReference type="EMBL" id="EMP08687.1"/>
    </source>
</evidence>
<reference evidence="1 2" key="1">
    <citation type="submission" date="2013-01" db="EMBL/GenBank/DDBJ databases">
        <authorList>
            <person name="Harkins D.M."/>
            <person name="Durkin A.S."/>
            <person name="Brinkac L.M."/>
            <person name="Haft D.H."/>
            <person name="Selengut J.D."/>
            <person name="Sanka R."/>
            <person name="DePew J."/>
            <person name="Purushe J."/>
            <person name="Picardeau M."/>
            <person name="Werts C."/>
            <person name="Goarant C."/>
            <person name="Vinetz J.M."/>
            <person name="Sutton G.G."/>
            <person name="Nierman W.C."/>
            <person name="Fouts D.E."/>
        </authorList>
    </citation>
    <scope>NUCLEOTIDE SEQUENCE [LARGE SCALE GENOMIC DNA]</scope>
    <source>
        <strain evidence="1 2">200701872</strain>
    </source>
</reference>
<comment type="caution">
    <text evidence="1">The sequence shown here is derived from an EMBL/GenBank/DDBJ whole genome shotgun (WGS) entry which is preliminary data.</text>
</comment>